<organism evidence="3 4">
    <name type="scientific">Aphanomyces stellatus</name>
    <dbReference type="NCBI Taxonomy" id="120398"/>
    <lineage>
        <taxon>Eukaryota</taxon>
        <taxon>Sar</taxon>
        <taxon>Stramenopiles</taxon>
        <taxon>Oomycota</taxon>
        <taxon>Saprolegniomycetes</taxon>
        <taxon>Saprolegniales</taxon>
        <taxon>Verrucalvaceae</taxon>
        <taxon>Aphanomyces</taxon>
    </lineage>
</organism>
<accession>A0A485KKM1</accession>
<dbReference type="InterPro" id="IPR011989">
    <property type="entry name" value="ARM-like"/>
</dbReference>
<feature type="compositionally biased region" description="Acidic residues" evidence="1">
    <location>
        <begin position="313"/>
        <end position="324"/>
    </location>
</feature>
<evidence type="ECO:0000313" key="4">
    <source>
        <dbReference type="Proteomes" id="UP000332933"/>
    </source>
</evidence>
<dbReference type="PANTHER" id="PTHR35024:SF4">
    <property type="entry name" value="POLYMER-FORMING CYTOSKELETAL PROTEIN"/>
    <property type="match status" value="1"/>
</dbReference>
<feature type="region of interest" description="Disordered" evidence="1">
    <location>
        <begin position="477"/>
        <end position="496"/>
    </location>
</feature>
<dbReference type="SUPFAM" id="SSF48371">
    <property type="entry name" value="ARM repeat"/>
    <property type="match status" value="1"/>
</dbReference>
<feature type="region of interest" description="Disordered" evidence="1">
    <location>
        <begin position="271"/>
        <end position="365"/>
    </location>
</feature>
<proteinExistence type="predicted"/>
<dbReference type="PANTHER" id="PTHR35024">
    <property type="entry name" value="HYPOTHETICAL CYTOSOLIC PROTEIN"/>
    <property type="match status" value="1"/>
</dbReference>
<evidence type="ECO:0000313" key="3">
    <source>
        <dbReference type="EMBL" id="VFT85406.1"/>
    </source>
</evidence>
<feature type="compositionally biased region" description="Basic and acidic residues" evidence="1">
    <location>
        <begin position="271"/>
        <end position="282"/>
    </location>
</feature>
<reference evidence="3 4" key="1">
    <citation type="submission" date="2019-03" db="EMBL/GenBank/DDBJ databases">
        <authorList>
            <person name="Gaulin E."/>
            <person name="Dumas B."/>
        </authorList>
    </citation>
    <scope>NUCLEOTIDE SEQUENCE [LARGE SCALE GENOMIC DNA]</scope>
    <source>
        <strain evidence="3">CBS 568.67</strain>
    </source>
</reference>
<dbReference type="Proteomes" id="UP000332933">
    <property type="component" value="Unassembled WGS sequence"/>
</dbReference>
<dbReference type="InterPro" id="IPR007607">
    <property type="entry name" value="BacA/B"/>
</dbReference>
<dbReference type="AlphaFoldDB" id="A0A485KKM1"/>
<dbReference type="Gene3D" id="1.25.10.10">
    <property type="entry name" value="Leucine-rich Repeat Variant"/>
    <property type="match status" value="1"/>
</dbReference>
<dbReference type="EMBL" id="VJMH01005104">
    <property type="protein sequence ID" value="KAF0700950.1"/>
    <property type="molecule type" value="Genomic_DNA"/>
</dbReference>
<protein>
    <submittedName>
        <fullName evidence="3">Aste57867_8520 protein</fullName>
    </submittedName>
</protein>
<feature type="compositionally biased region" description="Low complexity" evidence="1">
    <location>
        <begin position="339"/>
        <end position="359"/>
    </location>
</feature>
<evidence type="ECO:0000256" key="1">
    <source>
        <dbReference type="SAM" id="MobiDB-lite"/>
    </source>
</evidence>
<reference evidence="2" key="2">
    <citation type="submission" date="2019-06" db="EMBL/GenBank/DDBJ databases">
        <title>Genomics analysis of Aphanomyces spp. identifies a new class of oomycete effector associated with host adaptation.</title>
        <authorList>
            <person name="Gaulin E."/>
        </authorList>
    </citation>
    <scope>NUCLEOTIDE SEQUENCE</scope>
    <source>
        <strain evidence="2">CBS 578.67</strain>
    </source>
</reference>
<gene>
    <name evidence="3" type="primary">Aste57867_8520</name>
    <name evidence="2" type="ORF">As57867_008488</name>
    <name evidence="3" type="ORF">ASTE57867_8520</name>
</gene>
<dbReference type="EMBL" id="CAADRA010005125">
    <property type="protein sequence ID" value="VFT85406.1"/>
    <property type="molecule type" value="Genomic_DNA"/>
</dbReference>
<dbReference type="OrthoDB" id="192707at2759"/>
<evidence type="ECO:0000313" key="2">
    <source>
        <dbReference type="EMBL" id="KAF0700950.1"/>
    </source>
</evidence>
<name>A0A485KKM1_9STRA</name>
<dbReference type="InterPro" id="IPR016024">
    <property type="entry name" value="ARM-type_fold"/>
</dbReference>
<dbReference type="Pfam" id="PF04519">
    <property type="entry name" value="Bactofilin"/>
    <property type="match status" value="1"/>
</dbReference>
<sequence>MENKPHRGLSLSVLKSILLHPECVLATIKHGYISKFMGFLATALYQHKKRKADGSAIPFVLDVLVNVANSVEGRAEICQYAQLHDLLSDLFANAHSLRLTTLLIRHLSFTTIAKTQILQWKNIMQSLFSLLHNEDPFVCNYSSCAVWSILFNNQRVTSNVLTELDWSVHVAEATTQYSRVLSDPDAADDSVFLLQEAQENLHNIHRLVECNADAKEKAPHGLAVALQTKFVGGKLRPPLGFRFLKLAQELPHSSQPFRDLSANTIALPRVKFDPSSGDHEEFTDSAPPVGLPPKMAGRQQPPPKPKRNYQPTTDDEHDNLESDDGGYTAPVMPRRGRSTRASSQSPPSSPTATRTTVAPLKTVDGEPETTIGAAVKLTGDLSFERLLRIDGQFEGKLLSKGSLVIGPKAQVTSHIEGMKEVLIAGGRVFGNVTVERLVLRDKGQIFGNVTAKSVRIDPDCVVIGTLNVNPHAPQKMNFKGEPVADEPKPVVVTPPA</sequence>
<keyword evidence="4" id="KW-1185">Reference proteome</keyword>